<keyword evidence="1 5" id="KW-0489">Methyltransferase</keyword>
<feature type="binding site" evidence="5">
    <location>
        <begin position="120"/>
        <end position="124"/>
    </location>
    <ligand>
        <name>S-adenosyl-L-methionine</name>
        <dbReference type="ChEBI" id="CHEBI:59789"/>
    </ligand>
</feature>
<evidence type="ECO:0000256" key="3">
    <source>
        <dbReference type="ARBA" id="ARBA00022691"/>
    </source>
</evidence>
<dbReference type="GO" id="GO:0102559">
    <property type="term" value="F:peptide chain release factor N(5)-glutamine methyltransferase activity"/>
    <property type="evidence" value="ECO:0007669"/>
    <property type="project" value="UniProtKB-EC"/>
</dbReference>
<comment type="similarity">
    <text evidence="5">Belongs to the protein N5-glutamine methyltransferase family. PrmC subfamily.</text>
</comment>
<evidence type="ECO:0000259" key="7">
    <source>
        <dbReference type="Pfam" id="PF17827"/>
    </source>
</evidence>
<evidence type="ECO:0000256" key="4">
    <source>
        <dbReference type="ARBA" id="ARBA00048391"/>
    </source>
</evidence>
<dbReference type="RefSeq" id="WP_013703829.1">
    <property type="nucleotide sequence ID" value="NC_015387.1"/>
</dbReference>
<proteinExistence type="inferred from homology"/>
<reference evidence="8 9" key="1">
    <citation type="journal article" date="2012" name="Stand. Genomic Sci.">
        <title>Complete genome sequence of the aerobic, heterotroph Marinithermus hydrothermalis type strain (T1(T)) from a deep-sea hydrothermal vent chimney.</title>
        <authorList>
            <person name="Copeland A."/>
            <person name="Gu W."/>
            <person name="Yasawong M."/>
            <person name="Lapidus A."/>
            <person name="Lucas S."/>
            <person name="Deshpande S."/>
            <person name="Pagani I."/>
            <person name="Tapia R."/>
            <person name="Cheng J.F."/>
            <person name="Goodwin L.A."/>
            <person name="Pitluck S."/>
            <person name="Liolios K."/>
            <person name="Ivanova N."/>
            <person name="Mavromatis K."/>
            <person name="Mikhailova N."/>
            <person name="Pati A."/>
            <person name="Chen A."/>
            <person name="Palaniappan K."/>
            <person name="Land M."/>
            <person name="Pan C."/>
            <person name="Brambilla E.M."/>
            <person name="Rohde M."/>
            <person name="Tindall B.J."/>
            <person name="Sikorski J."/>
            <person name="Goker M."/>
            <person name="Detter J.C."/>
            <person name="Bristow J."/>
            <person name="Eisen J.A."/>
            <person name="Markowitz V."/>
            <person name="Hugenholtz P."/>
            <person name="Kyrpides N.C."/>
            <person name="Klenk H.P."/>
            <person name="Woyke T."/>
        </authorList>
    </citation>
    <scope>NUCLEOTIDE SEQUENCE [LARGE SCALE GENOMIC DNA]</scope>
    <source>
        <strain evidence="9">DSM 14884 / JCM 11576 / T1</strain>
    </source>
</reference>
<protein>
    <recommendedName>
        <fullName evidence="5">Release factor glutamine methyltransferase</fullName>
        <shortName evidence="5">RF MTase</shortName>
        <ecNumber evidence="5">2.1.1.297</ecNumber>
    </recommendedName>
    <alternativeName>
        <fullName evidence="5">N5-glutamine methyltransferase PrmC</fullName>
    </alternativeName>
    <alternativeName>
        <fullName evidence="5">Protein-(glutamine-N5) MTase PrmC</fullName>
    </alternativeName>
    <alternativeName>
        <fullName evidence="5">Protein-glutamine N-methyltransferase PrmC</fullName>
    </alternativeName>
</protein>
<keyword evidence="2 5" id="KW-0808">Transferase</keyword>
<dbReference type="Gene3D" id="3.40.50.150">
    <property type="entry name" value="Vaccinia Virus protein VP39"/>
    <property type="match status" value="1"/>
</dbReference>
<accession>F2NM93</accession>
<name>F2NM93_MARHT</name>
<organism evidence="8 9">
    <name type="scientific">Marinithermus hydrothermalis (strain DSM 14884 / JCM 11576 / T1)</name>
    <dbReference type="NCBI Taxonomy" id="869210"/>
    <lineage>
        <taxon>Bacteria</taxon>
        <taxon>Thermotogati</taxon>
        <taxon>Deinococcota</taxon>
        <taxon>Deinococci</taxon>
        <taxon>Thermales</taxon>
        <taxon>Thermaceae</taxon>
        <taxon>Marinithermus</taxon>
    </lineage>
</organism>
<dbReference type="AlphaFoldDB" id="F2NM93"/>
<dbReference type="InterPro" id="IPR002052">
    <property type="entry name" value="DNA_methylase_N6_adenine_CS"/>
</dbReference>
<dbReference type="PANTHER" id="PTHR18895:SF74">
    <property type="entry name" value="MTRF1L RELEASE FACTOR GLUTAMINE METHYLTRANSFERASE"/>
    <property type="match status" value="1"/>
</dbReference>
<dbReference type="EMBL" id="CP002630">
    <property type="protein sequence ID" value="AEB11781.1"/>
    <property type="molecule type" value="Genomic_DNA"/>
</dbReference>
<dbReference type="SUPFAM" id="SSF53335">
    <property type="entry name" value="S-adenosyl-L-methionine-dependent methyltransferases"/>
    <property type="match status" value="1"/>
</dbReference>
<dbReference type="Proteomes" id="UP000007030">
    <property type="component" value="Chromosome"/>
</dbReference>
<gene>
    <name evidence="5" type="primary">prmC</name>
    <name evidence="8" type="ordered locus">Marky_1039</name>
</gene>
<dbReference type="InterPro" id="IPR019874">
    <property type="entry name" value="RF_methyltr_PrmC"/>
</dbReference>
<dbReference type="HAMAP" id="MF_02126">
    <property type="entry name" value="RF_methyltr_PrmC"/>
    <property type="match status" value="1"/>
</dbReference>
<dbReference type="NCBIfam" id="TIGR00536">
    <property type="entry name" value="hemK_fam"/>
    <property type="match status" value="1"/>
</dbReference>
<dbReference type="NCBIfam" id="TIGR03534">
    <property type="entry name" value="RF_mod_PrmC"/>
    <property type="match status" value="1"/>
</dbReference>
<evidence type="ECO:0000313" key="9">
    <source>
        <dbReference type="Proteomes" id="UP000007030"/>
    </source>
</evidence>
<dbReference type="CDD" id="cd02440">
    <property type="entry name" value="AdoMet_MTases"/>
    <property type="match status" value="1"/>
</dbReference>
<dbReference type="HOGENOM" id="CLU_018398_3_1_0"/>
<dbReference type="PROSITE" id="PS00092">
    <property type="entry name" value="N6_MTASE"/>
    <property type="match status" value="1"/>
</dbReference>
<evidence type="ECO:0000256" key="1">
    <source>
        <dbReference type="ARBA" id="ARBA00022603"/>
    </source>
</evidence>
<evidence type="ECO:0000256" key="2">
    <source>
        <dbReference type="ARBA" id="ARBA00022679"/>
    </source>
</evidence>
<dbReference type="GO" id="GO:0003676">
    <property type="term" value="F:nucleic acid binding"/>
    <property type="evidence" value="ECO:0007669"/>
    <property type="project" value="InterPro"/>
</dbReference>
<dbReference type="InterPro" id="IPR029063">
    <property type="entry name" value="SAM-dependent_MTases_sf"/>
</dbReference>
<dbReference type="OrthoDB" id="9784805at2"/>
<feature type="domain" description="Methyltransferase small" evidence="6">
    <location>
        <begin position="103"/>
        <end position="186"/>
    </location>
</feature>
<feature type="domain" description="Release factor glutamine methyltransferase N-terminal" evidence="7">
    <location>
        <begin position="5"/>
        <end position="75"/>
    </location>
</feature>
<dbReference type="PANTHER" id="PTHR18895">
    <property type="entry name" value="HEMK METHYLTRANSFERASE"/>
    <property type="match status" value="1"/>
</dbReference>
<dbReference type="GO" id="GO:0032259">
    <property type="term" value="P:methylation"/>
    <property type="evidence" value="ECO:0007669"/>
    <property type="project" value="UniProtKB-KW"/>
</dbReference>
<feature type="binding site" evidence="5">
    <location>
        <position position="143"/>
    </location>
    <ligand>
        <name>S-adenosyl-L-methionine</name>
        <dbReference type="ChEBI" id="CHEBI:59789"/>
    </ligand>
</feature>
<feature type="binding site" evidence="5">
    <location>
        <position position="183"/>
    </location>
    <ligand>
        <name>S-adenosyl-L-methionine</name>
        <dbReference type="ChEBI" id="CHEBI:59789"/>
    </ligand>
</feature>
<dbReference type="InterPro" id="IPR050320">
    <property type="entry name" value="N5-glutamine_MTase"/>
</dbReference>
<comment type="function">
    <text evidence="5">Methylates the class 1 translation termination release factors RF1/PrfA and RF2/PrfB on the glutamine residue of the universally conserved GGQ motif.</text>
</comment>
<dbReference type="Pfam" id="PF17827">
    <property type="entry name" value="PrmC_N"/>
    <property type="match status" value="1"/>
</dbReference>
<dbReference type="InterPro" id="IPR007848">
    <property type="entry name" value="Small_mtfrase_dom"/>
</dbReference>
<dbReference type="KEGG" id="mhd:Marky_1039"/>
<sequence length="276" mass="29812">MTRLEALKHAEARLREAGVLTPEAEAQQILRALTQEDAATFWLRRHEPLPQAVVHRLEAILRERVTRKPLQLILGTAEFFGLVLKVAPGVLIPRPETEGLVELALELLRDQPAPRVLDVGTGSGAIALALKHARPDAAVWATDTNPAAVALARQNAARLGLTIEVVEGAFTAGLTGFHLIVSNPPYLPEAYRREAPPELAWEPPSALYAGPEGLDVLRPLARVAQAALEPGGWLALELSPTHAHTMAEELEALGFSSVSVRKDLAGRARYLTARIG</sequence>
<feature type="binding site" evidence="5">
    <location>
        <begin position="183"/>
        <end position="186"/>
    </location>
    <ligand>
        <name>substrate</name>
    </ligand>
</feature>
<evidence type="ECO:0000259" key="6">
    <source>
        <dbReference type="Pfam" id="PF05175"/>
    </source>
</evidence>
<dbReference type="Pfam" id="PF05175">
    <property type="entry name" value="MTS"/>
    <property type="match status" value="1"/>
</dbReference>
<dbReference type="EC" id="2.1.1.297" evidence="5"/>
<feature type="binding site" evidence="5">
    <location>
        <position position="170"/>
    </location>
    <ligand>
        <name>S-adenosyl-L-methionine</name>
        <dbReference type="ChEBI" id="CHEBI:59789"/>
    </ligand>
</feature>
<dbReference type="Gene3D" id="1.10.8.10">
    <property type="entry name" value="DNA helicase RuvA subunit, C-terminal domain"/>
    <property type="match status" value="1"/>
</dbReference>
<keyword evidence="9" id="KW-1185">Reference proteome</keyword>
<dbReference type="InterPro" id="IPR040758">
    <property type="entry name" value="PrmC_N"/>
</dbReference>
<dbReference type="STRING" id="869210.Marky_1039"/>
<dbReference type="InterPro" id="IPR004556">
    <property type="entry name" value="HemK-like"/>
</dbReference>
<comment type="catalytic activity">
    <reaction evidence="4 5">
        <text>L-glutaminyl-[peptide chain release factor] + S-adenosyl-L-methionine = N(5)-methyl-L-glutaminyl-[peptide chain release factor] + S-adenosyl-L-homocysteine + H(+)</text>
        <dbReference type="Rhea" id="RHEA:42896"/>
        <dbReference type="Rhea" id="RHEA-COMP:10271"/>
        <dbReference type="Rhea" id="RHEA-COMP:10272"/>
        <dbReference type="ChEBI" id="CHEBI:15378"/>
        <dbReference type="ChEBI" id="CHEBI:30011"/>
        <dbReference type="ChEBI" id="CHEBI:57856"/>
        <dbReference type="ChEBI" id="CHEBI:59789"/>
        <dbReference type="ChEBI" id="CHEBI:61891"/>
        <dbReference type="EC" id="2.1.1.297"/>
    </reaction>
</comment>
<evidence type="ECO:0000256" key="5">
    <source>
        <dbReference type="HAMAP-Rule" id="MF_02126"/>
    </source>
</evidence>
<evidence type="ECO:0000313" key="8">
    <source>
        <dbReference type="EMBL" id="AEB11781.1"/>
    </source>
</evidence>
<keyword evidence="3 5" id="KW-0949">S-adenosyl-L-methionine</keyword>
<dbReference type="eggNOG" id="COG2890">
    <property type="taxonomic scope" value="Bacteria"/>
</dbReference>